<organism evidence="2 3">
    <name type="scientific">Blattamonas nauphoetae</name>
    <dbReference type="NCBI Taxonomy" id="2049346"/>
    <lineage>
        <taxon>Eukaryota</taxon>
        <taxon>Metamonada</taxon>
        <taxon>Preaxostyla</taxon>
        <taxon>Oxymonadida</taxon>
        <taxon>Blattamonas</taxon>
    </lineage>
</organism>
<name>A0ABQ9Y5J0_9EUKA</name>
<accession>A0ABQ9Y5J0</accession>
<evidence type="ECO:0000313" key="3">
    <source>
        <dbReference type="Proteomes" id="UP001281761"/>
    </source>
</evidence>
<feature type="region of interest" description="Disordered" evidence="1">
    <location>
        <begin position="504"/>
        <end position="524"/>
    </location>
</feature>
<keyword evidence="3" id="KW-1185">Reference proteome</keyword>
<gene>
    <name evidence="2" type="ORF">BLNAU_6028</name>
</gene>
<dbReference type="EMBL" id="JARBJD010000033">
    <property type="protein sequence ID" value="KAK2959012.1"/>
    <property type="molecule type" value="Genomic_DNA"/>
</dbReference>
<reference evidence="2 3" key="1">
    <citation type="journal article" date="2022" name="bioRxiv">
        <title>Genomics of Preaxostyla Flagellates Illuminates Evolutionary Transitions and the Path Towards Mitochondrial Loss.</title>
        <authorList>
            <person name="Novak L.V.F."/>
            <person name="Treitli S.C."/>
            <person name="Pyrih J."/>
            <person name="Halakuc P."/>
            <person name="Pipaliya S.V."/>
            <person name="Vacek V."/>
            <person name="Brzon O."/>
            <person name="Soukal P."/>
            <person name="Eme L."/>
            <person name="Dacks J.B."/>
            <person name="Karnkowska A."/>
            <person name="Elias M."/>
            <person name="Hampl V."/>
        </authorList>
    </citation>
    <scope>NUCLEOTIDE SEQUENCE [LARGE SCALE GENOMIC DNA]</scope>
    <source>
        <strain evidence="2">NAU3</strain>
        <tissue evidence="2">Gut</tissue>
    </source>
</reference>
<dbReference type="InterPro" id="IPR011050">
    <property type="entry name" value="Pectin_lyase_fold/virulence"/>
</dbReference>
<feature type="compositionally biased region" description="Polar residues" evidence="1">
    <location>
        <begin position="507"/>
        <end position="524"/>
    </location>
</feature>
<dbReference type="Proteomes" id="UP001281761">
    <property type="component" value="Unassembled WGS sequence"/>
</dbReference>
<comment type="caution">
    <text evidence="2">The sequence shown here is derived from an EMBL/GenBank/DDBJ whole genome shotgun (WGS) entry which is preliminary data.</text>
</comment>
<proteinExistence type="predicted"/>
<evidence type="ECO:0000313" key="2">
    <source>
        <dbReference type="EMBL" id="KAK2959012.1"/>
    </source>
</evidence>
<protein>
    <submittedName>
        <fullName evidence="2">Uncharacterized protein</fullName>
    </submittedName>
</protein>
<sequence length="567" mass="60684">MLQSSPLTISSSLFAHCTAESGAGAGIDRAGPCTITDVIFHNNNATDSAGGLDVFLTNNLCQSNCVFENCLGTGMYSEGGAVNLDRVSELTMDSVLFRECRADRGNDLFCYKAGTDHCWLQLKGRTLPNGTYTVKLVGVPEFTFSVSFDGSTGEDTLNMFSSRHSEQLFGAGSKLSFSTKYEVESITFEDNSVLILLDPPRLVFATPAETPRLTSVGTASFKDDSTKDTIDCRLSGTGLSGTSCTLHLLSSSSPPEAVSLPVRFSSNTKTINVVVYSKDANEVKLKYGTNYTLEGMTSGTETCLFQSAFFIQIPAEPTRIEEGRVTLNGAKNEATIRLKGRVLTDKICKLELDSVSSMLTSEATLSETGEVMFKVEINTSSSSILRFGKKYMISSMKIGSESVVVNSDVELAVPNAPIATTTSCSMDAVSNTKFTLSLSGSNLPTSGSFVVSFIGLTQTITVTMNSTGGSSTLIEVSKDTNITFGHTYTISSIIQGVSGGEDEHILSSGQTLRTPDGPSSLSVDSASLNEDDLNSVVLNLSLDSQSCQPESTHVRVTWVEKTRNRRF</sequence>
<dbReference type="SUPFAM" id="SSF51126">
    <property type="entry name" value="Pectin lyase-like"/>
    <property type="match status" value="1"/>
</dbReference>
<evidence type="ECO:0000256" key="1">
    <source>
        <dbReference type="SAM" id="MobiDB-lite"/>
    </source>
</evidence>